<dbReference type="InterPro" id="IPR050952">
    <property type="entry name" value="TRIM-NHL_E3_ligases"/>
</dbReference>
<evidence type="ECO:0000313" key="1">
    <source>
        <dbReference type="EMBL" id="EFC40535.1"/>
    </source>
</evidence>
<organism evidence="2">
    <name type="scientific">Naegleria gruberi</name>
    <name type="common">Amoeba</name>
    <dbReference type="NCBI Taxonomy" id="5762"/>
    <lineage>
        <taxon>Eukaryota</taxon>
        <taxon>Discoba</taxon>
        <taxon>Heterolobosea</taxon>
        <taxon>Tetramitia</taxon>
        <taxon>Eutetramitia</taxon>
        <taxon>Vahlkampfiidae</taxon>
        <taxon>Naegleria</taxon>
    </lineage>
</organism>
<reference evidence="1 2" key="1">
    <citation type="journal article" date="2010" name="Cell">
        <title>The genome of Naegleria gruberi illuminates early eukaryotic versatility.</title>
        <authorList>
            <person name="Fritz-Laylin L.K."/>
            <person name="Prochnik S.E."/>
            <person name="Ginger M.L."/>
            <person name="Dacks J.B."/>
            <person name="Carpenter M.L."/>
            <person name="Field M.C."/>
            <person name="Kuo A."/>
            <person name="Paredez A."/>
            <person name="Chapman J."/>
            <person name="Pham J."/>
            <person name="Shu S."/>
            <person name="Neupane R."/>
            <person name="Cipriano M."/>
            <person name="Mancuso J."/>
            <person name="Tu H."/>
            <person name="Salamov A."/>
            <person name="Lindquist E."/>
            <person name="Shapiro H."/>
            <person name="Lucas S."/>
            <person name="Grigoriev I.V."/>
            <person name="Cande W.Z."/>
            <person name="Fulton C."/>
            <person name="Rokhsar D.S."/>
            <person name="Dawson S.C."/>
        </authorList>
    </citation>
    <scope>NUCLEOTIDE SEQUENCE [LARGE SCALE GENOMIC DNA]</scope>
    <source>
        <strain evidence="1 2">NEG-M</strain>
    </source>
</reference>
<accession>D2VRW4</accession>
<evidence type="ECO:0000313" key="2">
    <source>
        <dbReference type="Proteomes" id="UP000006671"/>
    </source>
</evidence>
<dbReference type="Proteomes" id="UP000006671">
    <property type="component" value="Unassembled WGS sequence"/>
</dbReference>
<name>D2VRW4_NAEGR</name>
<protein>
    <submittedName>
        <fullName evidence="1">Predicted protein</fullName>
    </submittedName>
</protein>
<proteinExistence type="predicted"/>
<dbReference type="SUPFAM" id="SSF57903">
    <property type="entry name" value="FYVE/PHD zinc finger"/>
    <property type="match status" value="1"/>
</dbReference>
<dbReference type="SUPFAM" id="SSF101898">
    <property type="entry name" value="NHL repeat"/>
    <property type="match status" value="1"/>
</dbReference>
<dbReference type="GeneID" id="8851032"/>
<dbReference type="KEGG" id="ngr:NAEGRDRAFT_71727"/>
<dbReference type="GO" id="GO:0061630">
    <property type="term" value="F:ubiquitin protein ligase activity"/>
    <property type="evidence" value="ECO:0007669"/>
    <property type="project" value="TreeGrafter"/>
</dbReference>
<dbReference type="InParanoid" id="D2VRW4"/>
<gene>
    <name evidence="1" type="ORF">NAEGRDRAFT_71727</name>
</gene>
<keyword evidence="2" id="KW-1185">Reference proteome</keyword>
<dbReference type="AlphaFoldDB" id="D2VRW4"/>
<dbReference type="VEuPathDB" id="AmoebaDB:NAEGRDRAFT_71727"/>
<dbReference type="PANTHER" id="PTHR24104">
    <property type="entry name" value="E3 UBIQUITIN-PROTEIN LIGASE NHLRC1-RELATED"/>
    <property type="match status" value="1"/>
</dbReference>
<dbReference type="PANTHER" id="PTHR24104:SF25">
    <property type="entry name" value="PROTEIN LIN-41"/>
    <property type="match status" value="1"/>
</dbReference>
<sequence length="412" mass="46363">MVQCCDKCKQVEETTPASHHCPQCALYFCESHLELHNAAKKTSGHADQVIDINSKPVYMCDECLEMKEKKLLDTCLKASHHCHECKLNLCKNHVELHKISTLSKSHTPEIRVIGKGGDVPFSGNFTLVGTLEIEKQTLGTRKSFDVKVSAKNQEIYMSYEYSMIAVFDSKTREPKRTIKAPSTARWMCLCDNDEAMILCCGCNIYKIKVESGEVVWKFDQSRGESNDRFSDHTTCVVDPLDGSVFVADCFNSRIQVFSSAGQYLRTMKGEIGSDIAEIYDPYCIGLTADNKNLLVYCNKTYHKRGVQLFTKDGVFVNKVFGYENSTLNAFCNPPIYCIVEKCTGNLIMSEPSSKKLTLYELTEKDGKVLMATATGCSTQLGERPFRPYGMDIDPTNGYLYVNCDEDKVVIYK</sequence>
<dbReference type="RefSeq" id="XP_002673279.1">
    <property type="nucleotide sequence ID" value="XM_002673233.1"/>
</dbReference>
<dbReference type="GO" id="GO:0000209">
    <property type="term" value="P:protein polyubiquitination"/>
    <property type="evidence" value="ECO:0007669"/>
    <property type="project" value="TreeGrafter"/>
</dbReference>
<dbReference type="GO" id="GO:0008270">
    <property type="term" value="F:zinc ion binding"/>
    <property type="evidence" value="ECO:0007669"/>
    <property type="project" value="UniProtKB-KW"/>
</dbReference>
<dbReference type="InterPro" id="IPR011042">
    <property type="entry name" value="6-blade_b-propeller_TolB-like"/>
</dbReference>
<dbReference type="Gene3D" id="2.120.10.30">
    <property type="entry name" value="TolB, C-terminal domain"/>
    <property type="match status" value="1"/>
</dbReference>
<dbReference type="InterPro" id="IPR011011">
    <property type="entry name" value="Znf_FYVE_PHD"/>
</dbReference>
<dbReference type="EMBL" id="GG738892">
    <property type="protein sequence ID" value="EFC40535.1"/>
    <property type="molecule type" value="Genomic_DNA"/>
</dbReference>
<dbReference type="GO" id="GO:0043161">
    <property type="term" value="P:proteasome-mediated ubiquitin-dependent protein catabolic process"/>
    <property type="evidence" value="ECO:0007669"/>
    <property type="project" value="TreeGrafter"/>
</dbReference>